<organism evidence="2 3">
    <name type="scientific">Nycticryphes semicollaris</name>
    <dbReference type="NCBI Taxonomy" id="227226"/>
    <lineage>
        <taxon>Eukaryota</taxon>
        <taxon>Metazoa</taxon>
        <taxon>Chordata</taxon>
        <taxon>Craniata</taxon>
        <taxon>Vertebrata</taxon>
        <taxon>Euteleostomi</taxon>
        <taxon>Archelosauria</taxon>
        <taxon>Archosauria</taxon>
        <taxon>Dinosauria</taxon>
        <taxon>Saurischia</taxon>
        <taxon>Theropoda</taxon>
        <taxon>Coelurosauria</taxon>
        <taxon>Aves</taxon>
        <taxon>Neognathae</taxon>
        <taxon>Neoaves</taxon>
        <taxon>Charadriiformes</taxon>
        <taxon>Rostratulidae</taxon>
        <taxon>Nycticryphes</taxon>
    </lineage>
</organism>
<dbReference type="InterPro" id="IPR043136">
    <property type="entry name" value="B30.2/SPRY_sf"/>
</dbReference>
<protein>
    <submittedName>
        <fullName evidence="2">TRI60 protein</fullName>
    </submittedName>
</protein>
<evidence type="ECO:0000259" key="1">
    <source>
        <dbReference type="PROSITE" id="PS50188"/>
    </source>
</evidence>
<reference evidence="2 3" key="1">
    <citation type="submission" date="2019-09" db="EMBL/GenBank/DDBJ databases">
        <title>Bird 10,000 Genomes (B10K) Project - Family phase.</title>
        <authorList>
            <person name="Zhang G."/>
        </authorList>
    </citation>
    <scope>NUCLEOTIDE SEQUENCE [LARGE SCALE GENOMIC DNA]</scope>
    <source>
        <strain evidence="2">B10K-DU-002-14</strain>
        <tissue evidence="2">Muscle</tissue>
    </source>
</reference>
<evidence type="ECO:0000313" key="2">
    <source>
        <dbReference type="EMBL" id="NXN20377.1"/>
    </source>
</evidence>
<evidence type="ECO:0000313" key="3">
    <source>
        <dbReference type="Proteomes" id="UP000586634"/>
    </source>
</evidence>
<gene>
    <name evidence="2" type="primary">Trim60</name>
    <name evidence="2" type="ORF">NYCSEM_R15987</name>
</gene>
<keyword evidence="3" id="KW-1185">Reference proteome</keyword>
<accession>A0A7L1H2H9</accession>
<name>A0A7L1H2H9_9CHAR</name>
<dbReference type="InterPro" id="IPR013320">
    <property type="entry name" value="ConA-like_dom_sf"/>
</dbReference>
<dbReference type="Gene3D" id="2.60.120.920">
    <property type="match status" value="1"/>
</dbReference>
<comment type="caution">
    <text evidence="2">The sequence shown here is derived from an EMBL/GenBank/DDBJ whole genome shotgun (WGS) entry which is preliminary data.</text>
</comment>
<dbReference type="EMBL" id="VXBJ01000016">
    <property type="protein sequence ID" value="NXN20377.1"/>
    <property type="molecule type" value="Genomic_DNA"/>
</dbReference>
<feature type="non-terminal residue" evidence="2">
    <location>
        <position position="1"/>
    </location>
</feature>
<dbReference type="InterPro" id="IPR003877">
    <property type="entry name" value="SPRY_dom"/>
</dbReference>
<dbReference type="OrthoDB" id="9041755at2759"/>
<dbReference type="Proteomes" id="UP000586634">
    <property type="component" value="Unassembled WGS sequence"/>
</dbReference>
<dbReference type="Pfam" id="PF00622">
    <property type="entry name" value="SPRY"/>
    <property type="match status" value="1"/>
</dbReference>
<dbReference type="SUPFAM" id="SSF49899">
    <property type="entry name" value="Concanavalin A-like lectins/glucanases"/>
    <property type="match status" value="1"/>
</dbReference>
<dbReference type="PROSITE" id="PS50188">
    <property type="entry name" value="B302_SPRY"/>
    <property type="match status" value="1"/>
</dbReference>
<proteinExistence type="predicted"/>
<sequence>ELGVVCEEIRNTMRSSTRNTFPKGNLFSLRYSHGEYTLTGGINVRNCKPCSVVGVFLDQELGTLSFFDVEEKCLLESLSLEFSGNLYPFFIPGSDGKWLGVRPV</sequence>
<dbReference type="AlphaFoldDB" id="A0A7L1H2H9"/>
<feature type="non-terminal residue" evidence="2">
    <location>
        <position position="104"/>
    </location>
</feature>
<feature type="domain" description="B30.2/SPRY" evidence="1">
    <location>
        <begin position="1"/>
        <end position="104"/>
    </location>
</feature>
<dbReference type="InterPro" id="IPR001870">
    <property type="entry name" value="B30.2/SPRY"/>
</dbReference>